<feature type="transmembrane region" description="Helical" evidence="1">
    <location>
        <begin position="63"/>
        <end position="84"/>
    </location>
</feature>
<evidence type="ECO:0000256" key="1">
    <source>
        <dbReference type="SAM" id="Phobius"/>
    </source>
</evidence>
<keyword evidence="1" id="KW-0472">Membrane</keyword>
<keyword evidence="3" id="KW-1185">Reference proteome</keyword>
<sequence length="85" mass="9693">MLPTLLGIIGVLFIFTLIVTLKIAKNNDRQIKEYESQGIGADEELERSQQYEQESLRRNIPNLAIIYIVLFVLVFIGAIIILTIM</sequence>
<accession>A0ABP3JG31</accession>
<feature type="transmembrane region" description="Helical" evidence="1">
    <location>
        <begin position="6"/>
        <end position="24"/>
    </location>
</feature>
<organism evidence="2 3">
    <name type="scientific">Alkalibacillus silvisoli</name>
    <dbReference type="NCBI Taxonomy" id="392823"/>
    <lineage>
        <taxon>Bacteria</taxon>
        <taxon>Bacillati</taxon>
        <taxon>Bacillota</taxon>
        <taxon>Bacilli</taxon>
        <taxon>Bacillales</taxon>
        <taxon>Bacillaceae</taxon>
        <taxon>Alkalibacillus</taxon>
    </lineage>
</organism>
<protein>
    <recommendedName>
        <fullName evidence="4">DUF3899 domain-containing protein</fullName>
    </recommendedName>
</protein>
<evidence type="ECO:0000313" key="2">
    <source>
        <dbReference type="EMBL" id="GAA0450362.1"/>
    </source>
</evidence>
<dbReference type="RefSeq" id="WP_343780990.1">
    <property type="nucleotide sequence ID" value="NZ_BAAACZ010000002.1"/>
</dbReference>
<reference evidence="3" key="1">
    <citation type="journal article" date="2019" name="Int. J. Syst. Evol. Microbiol.">
        <title>The Global Catalogue of Microorganisms (GCM) 10K type strain sequencing project: providing services to taxonomists for standard genome sequencing and annotation.</title>
        <authorList>
            <consortium name="The Broad Institute Genomics Platform"/>
            <consortium name="The Broad Institute Genome Sequencing Center for Infectious Disease"/>
            <person name="Wu L."/>
            <person name="Ma J."/>
        </authorList>
    </citation>
    <scope>NUCLEOTIDE SEQUENCE [LARGE SCALE GENOMIC DNA]</scope>
    <source>
        <strain evidence="3">JCM 14193</strain>
    </source>
</reference>
<gene>
    <name evidence="2" type="ORF">GCM10008935_00970</name>
</gene>
<proteinExistence type="predicted"/>
<keyword evidence="1" id="KW-0812">Transmembrane</keyword>
<evidence type="ECO:0000313" key="3">
    <source>
        <dbReference type="Proteomes" id="UP001500740"/>
    </source>
</evidence>
<evidence type="ECO:0008006" key="4">
    <source>
        <dbReference type="Google" id="ProtNLM"/>
    </source>
</evidence>
<name>A0ABP3JG31_9BACI</name>
<keyword evidence="1" id="KW-1133">Transmembrane helix</keyword>
<comment type="caution">
    <text evidence="2">The sequence shown here is derived from an EMBL/GenBank/DDBJ whole genome shotgun (WGS) entry which is preliminary data.</text>
</comment>
<dbReference type="Proteomes" id="UP001500740">
    <property type="component" value="Unassembled WGS sequence"/>
</dbReference>
<dbReference type="EMBL" id="BAAACZ010000002">
    <property type="protein sequence ID" value="GAA0450362.1"/>
    <property type="molecule type" value="Genomic_DNA"/>
</dbReference>